<feature type="domain" description="Rhodopsin" evidence="8">
    <location>
        <begin position="39"/>
        <end position="285"/>
    </location>
</feature>
<dbReference type="AlphaFoldDB" id="A0A9N9UVB9"/>
<feature type="transmembrane region" description="Helical" evidence="7">
    <location>
        <begin position="221"/>
        <end position="237"/>
    </location>
</feature>
<dbReference type="EMBL" id="CABFNO020001555">
    <property type="protein sequence ID" value="CAH0000743.1"/>
    <property type="molecule type" value="Genomic_DNA"/>
</dbReference>
<dbReference type="InterPro" id="IPR052337">
    <property type="entry name" value="SAT4-like"/>
</dbReference>
<evidence type="ECO:0000256" key="2">
    <source>
        <dbReference type="ARBA" id="ARBA00022692"/>
    </source>
</evidence>
<dbReference type="GO" id="GO:0016020">
    <property type="term" value="C:membrane"/>
    <property type="evidence" value="ECO:0007669"/>
    <property type="project" value="UniProtKB-SubCell"/>
</dbReference>
<dbReference type="Pfam" id="PF20684">
    <property type="entry name" value="Fung_rhodopsin"/>
    <property type="match status" value="1"/>
</dbReference>
<dbReference type="OrthoDB" id="3934549at2759"/>
<evidence type="ECO:0000256" key="4">
    <source>
        <dbReference type="ARBA" id="ARBA00023136"/>
    </source>
</evidence>
<evidence type="ECO:0000256" key="7">
    <source>
        <dbReference type="SAM" id="Phobius"/>
    </source>
</evidence>
<feature type="transmembrane region" description="Helical" evidence="7">
    <location>
        <begin position="22"/>
        <end position="43"/>
    </location>
</feature>
<sequence>MSAINITAIQTPIDYSDTGPGAVIACSILSVFTTTIVVLRFLAKRLTRQTLGADDWTCLAALLIHHALMIASCVAVVQGGMGRDARITVPENPHSAVILFQCLFVAEVTYTYSSPLIKISVLAFYWRIFPTAGMKLGCKIIGAMCIAWCVAVTIVDFIQCRPLEAFWYFELRTRPTTKCVDTVLHFLANSIANTFINFLTLSLPIYEVWKLHTSTERKFKIAFIFLLGGIAFAASLVRTATTNVIWREGLSNFTKQFMVTGIATVIEIYVAIIGACTPTLMPFYRKLRYGEYTTSQTGVCSSKHALGISVSGGIVSGKRLSKNGPKLSESTGSFLRLEEEARVGQSTHDDGFGYPHNESYQLDF</sequence>
<keyword evidence="10" id="KW-1185">Reference proteome</keyword>
<proteinExistence type="inferred from homology"/>
<evidence type="ECO:0000256" key="1">
    <source>
        <dbReference type="ARBA" id="ARBA00004141"/>
    </source>
</evidence>
<name>A0A9N9UVB9_9HYPO</name>
<keyword evidence="2 7" id="KW-0812">Transmembrane</keyword>
<evidence type="ECO:0000259" key="8">
    <source>
        <dbReference type="Pfam" id="PF20684"/>
    </source>
</evidence>
<feature type="transmembrane region" description="Helical" evidence="7">
    <location>
        <begin position="138"/>
        <end position="158"/>
    </location>
</feature>
<comment type="subcellular location">
    <subcellularLocation>
        <location evidence="1">Membrane</location>
        <topology evidence="1">Multi-pass membrane protein</topology>
    </subcellularLocation>
</comment>
<gene>
    <name evidence="9" type="ORF">CBYS24578_00017674</name>
</gene>
<evidence type="ECO:0000256" key="5">
    <source>
        <dbReference type="ARBA" id="ARBA00038359"/>
    </source>
</evidence>
<feature type="region of interest" description="Disordered" evidence="6">
    <location>
        <begin position="345"/>
        <end position="364"/>
    </location>
</feature>
<keyword evidence="4 7" id="KW-0472">Membrane</keyword>
<evidence type="ECO:0000256" key="6">
    <source>
        <dbReference type="SAM" id="MobiDB-lite"/>
    </source>
</evidence>
<feature type="transmembrane region" description="Helical" evidence="7">
    <location>
        <begin position="55"/>
        <end position="77"/>
    </location>
</feature>
<dbReference type="InterPro" id="IPR049326">
    <property type="entry name" value="Rhodopsin_dom_fungi"/>
</dbReference>
<evidence type="ECO:0000256" key="3">
    <source>
        <dbReference type="ARBA" id="ARBA00022989"/>
    </source>
</evidence>
<organism evidence="9 10">
    <name type="scientific">Clonostachys byssicola</name>
    <dbReference type="NCBI Taxonomy" id="160290"/>
    <lineage>
        <taxon>Eukaryota</taxon>
        <taxon>Fungi</taxon>
        <taxon>Dikarya</taxon>
        <taxon>Ascomycota</taxon>
        <taxon>Pezizomycotina</taxon>
        <taxon>Sordariomycetes</taxon>
        <taxon>Hypocreomycetidae</taxon>
        <taxon>Hypocreales</taxon>
        <taxon>Bionectriaceae</taxon>
        <taxon>Clonostachys</taxon>
    </lineage>
</organism>
<keyword evidence="3 7" id="KW-1133">Transmembrane helix</keyword>
<comment type="caution">
    <text evidence="9">The sequence shown here is derived from an EMBL/GenBank/DDBJ whole genome shotgun (WGS) entry which is preliminary data.</text>
</comment>
<reference evidence="9" key="1">
    <citation type="submission" date="2021-10" db="EMBL/GenBank/DDBJ databases">
        <authorList>
            <person name="Piombo E."/>
        </authorList>
    </citation>
    <scope>NUCLEOTIDE SEQUENCE</scope>
</reference>
<feature type="transmembrane region" description="Helical" evidence="7">
    <location>
        <begin position="97"/>
        <end position="126"/>
    </location>
</feature>
<dbReference type="PANTHER" id="PTHR33048">
    <property type="entry name" value="PTH11-LIKE INTEGRAL MEMBRANE PROTEIN (AFU_ORTHOLOGUE AFUA_5G11245)"/>
    <property type="match status" value="1"/>
</dbReference>
<dbReference type="Proteomes" id="UP000754883">
    <property type="component" value="Unassembled WGS sequence"/>
</dbReference>
<accession>A0A9N9UVB9</accession>
<feature type="transmembrane region" description="Helical" evidence="7">
    <location>
        <begin position="191"/>
        <end position="209"/>
    </location>
</feature>
<evidence type="ECO:0000313" key="10">
    <source>
        <dbReference type="Proteomes" id="UP000754883"/>
    </source>
</evidence>
<protein>
    <recommendedName>
        <fullName evidence="8">Rhodopsin domain-containing protein</fullName>
    </recommendedName>
</protein>
<evidence type="ECO:0000313" key="9">
    <source>
        <dbReference type="EMBL" id="CAH0000743.1"/>
    </source>
</evidence>
<comment type="similarity">
    <text evidence="5">Belongs to the SAT4 family.</text>
</comment>
<dbReference type="PANTHER" id="PTHR33048:SF47">
    <property type="entry name" value="INTEGRAL MEMBRANE PROTEIN-RELATED"/>
    <property type="match status" value="1"/>
</dbReference>
<feature type="non-terminal residue" evidence="9">
    <location>
        <position position="1"/>
    </location>
</feature>
<feature type="transmembrane region" description="Helical" evidence="7">
    <location>
        <begin position="257"/>
        <end position="280"/>
    </location>
</feature>